<organism evidence="3 4">
    <name type="scientific">Methyloprofundus sedimenti</name>
    <dbReference type="NCBI Taxonomy" id="1420851"/>
    <lineage>
        <taxon>Bacteria</taxon>
        <taxon>Pseudomonadati</taxon>
        <taxon>Pseudomonadota</taxon>
        <taxon>Gammaproteobacteria</taxon>
        <taxon>Methylococcales</taxon>
        <taxon>Methylococcaceae</taxon>
        <taxon>Methyloprofundus</taxon>
    </lineage>
</organism>
<evidence type="ECO:0000313" key="3">
    <source>
        <dbReference type="EMBL" id="OQK16858.1"/>
    </source>
</evidence>
<dbReference type="AlphaFoldDB" id="A0A1V8M5T5"/>
<dbReference type="NCBIfam" id="NF006598">
    <property type="entry name" value="PRK09135.1"/>
    <property type="match status" value="1"/>
</dbReference>
<dbReference type="Pfam" id="PF13561">
    <property type="entry name" value="adh_short_C2"/>
    <property type="match status" value="1"/>
</dbReference>
<keyword evidence="2" id="KW-0560">Oxidoreductase</keyword>
<comment type="caution">
    <text evidence="3">The sequence shown here is derived from an EMBL/GenBank/DDBJ whole genome shotgun (WGS) entry which is preliminary data.</text>
</comment>
<dbReference type="PRINTS" id="PR00080">
    <property type="entry name" value="SDRFAMILY"/>
</dbReference>
<dbReference type="GO" id="GO:0016491">
    <property type="term" value="F:oxidoreductase activity"/>
    <property type="evidence" value="ECO:0007669"/>
    <property type="project" value="UniProtKB-KW"/>
</dbReference>
<gene>
    <name evidence="3" type="ORF">AU255_02835</name>
</gene>
<keyword evidence="4" id="KW-1185">Reference proteome</keyword>
<dbReference type="STRING" id="1420851.AU255_02835"/>
<name>A0A1V8M5T5_9GAMM</name>
<dbReference type="Proteomes" id="UP000191980">
    <property type="component" value="Unassembled WGS sequence"/>
</dbReference>
<dbReference type="InterPro" id="IPR020904">
    <property type="entry name" value="Sc_DH/Rdtase_CS"/>
</dbReference>
<comment type="similarity">
    <text evidence="1">Belongs to the short-chain dehydrogenases/reductases (SDR) family.</text>
</comment>
<dbReference type="PROSITE" id="PS00061">
    <property type="entry name" value="ADH_SHORT"/>
    <property type="match status" value="1"/>
</dbReference>
<protein>
    <submittedName>
        <fullName evidence="3">Pteridine reductase</fullName>
    </submittedName>
</protein>
<evidence type="ECO:0000256" key="2">
    <source>
        <dbReference type="ARBA" id="ARBA00023002"/>
    </source>
</evidence>
<proteinExistence type="inferred from homology"/>
<dbReference type="Gene3D" id="3.40.50.720">
    <property type="entry name" value="NAD(P)-binding Rossmann-like Domain"/>
    <property type="match status" value="1"/>
</dbReference>
<dbReference type="PRINTS" id="PR00081">
    <property type="entry name" value="GDHRDH"/>
</dbReference>
<dbReference type="InterPro" id="IPR036291">
    <property type="entry name" value="NAD(P)-bd_dom_sf"/>
</dbReference>
<sequence length="245" mass="26477">MTAKKNILITGGAKRVGAHCVRYLHAQGANILLHYRASKDDAVTLADELNGLRPDSVRIYQAELQNIKALQGLANAAEQAWGGVDVLVNNASAFYVTCMGEVTESQWDDLLGSNLKSPFFLIQALTPVLQKRNGCVVNIVDIHAERGLEGYPVYSIAKAGLAALTKILAKELAPQIRVNAVAPGAILWPDHELAEQQKQEVQAKIALQRTGCPDDIAKAIAFLIYDAEYVTGQVITVDGGRTLFS</sequence>
<dbReference type="SUPFAM" id="SSF51735">
    <property type="entry name" value="NAD(P)-binding Rossmann-fold domains"/>
    <property type="match status" value="1"/>
</dbReference>
<dbReference type="InterPro" id="IPR002347">
    <property type="entry name" value="SDR_fam"/>
</dbReference>
<reference evidence="3 4" key="1">
    <citation type="submission" date="2015-12" db="EMBL/GenBank/DDBJ databases">
        <authorList>
            <person name="Shamseldin A."/>
            <person name="Moawad H."/>
            <person name="Abd El-Rahim W.M."/>
            <person name="Sadowsky M.J."/>
        </authorList>
    </citation>
    <scope>NUCLEOTIDE SEQUENCE [LARGE SCALE GENOMIC DNA]</scope>
    <source>
        <strain evidence="3 4">WF1</strain>
    </source>
</reference>
<accession>A0A1V8M5T5</accession>
<dbReference type="PANTHER" id="PTHR43639">
    <property type="entry name" value="OXIDOREDUCTASE, SHORT-CHAIN DEHYDROGENASE/REDUCTASE FAMILY (AFU_ORTHOLOGUE AFUA_5G02870)"/>
    <property type="match status" value="1"/>
</dbReference>
<evidence type="ECO:0000256" key="1">
    <source>
        <dbReference type="ARBA" id="ARBA00006484"/>
    </source>
</evidence>
<dbReference type="RefSeq" id="WP_080521475.1">
    <property type="nucleotide sequence ID" value="NZ_LPUF01000001.1"/>
</dbReference>
<dbReference type="FunFam" id="3.40.50.720:FF:000084">
    <property type="entry name" value="Short-chain dehydrogenase reductase"/>
    <property type="match status" value="1"/>
</dbReference>
<dbReference type="PANTHER" id="PTHR43639:SF1">
    <property type="entry name" value="SHORT-CHAIN DEHYDROGENASE_REDUCTASE FAMILY PROTEIN"/>
    <property type="match status" value="1"/>
</dbReference>
<evidence type="ECO:0000313" key="4">
    <source>
        <dbReference type="Proteomes" id="UP000191980"/>
    </source>
</evidence>
<dbReference type="OrthoDB" id="9793499at2"/>
<dbReference type="EMBL" id="LPUF01000001">
    <property type="protein sequence ID" value="OQK16858.1"/>
    <property type="molecule type" value="Genomic_DNA"/>
</dbReference>